<gene>
    <name evidence="6" type="primary">rlmM</name>
    <name evidence="12" type="ORF">ALQ77_04828</name>
</gene>
<dbReference type="GO" id="GO:0032259">
    <property type="term" value="P:methylation"/>
    <property type="evidence" value="ECO:0007669"/>
    <property type="project" value="UniProtKB-KW"/>
</dbReference>
<dbReference type="Pfam" id="PF01728">
    <property type="entry name" value="FtsJ"/>
    <property type="match status" value="1"/>
</dbReference>
<dbReference type="Gene3D" id="3.30.70.2810">
    <property type="match status" value="1"/>
</dbReference>
<dbReference type="PIRSF" id="PIRSF028774">
    <property type="entry name" value="UCP028774"/>
    <property type="match status" value="1"/>
</dbReference>
<dbReference type="Pfam" id="PF18125">
    <property type="entry name" value="RlmM_FDX"/>
    <property type="match status" value="1"/>
</dbReference>
<evidence type="ECO:0000313" key="12">
    <source>
        <dbReference type="EMBL" id="RMM51311.1"/>
    </source>
</evidence>
<feature type="binding site" evidence="6 8">
    <location>
        <begin position="247"/>
        <end position="250"/>
    </location>
    <ligand>
        <name>S-adenosyl-L-methionine</name>
        <dbReference type="ChEBI" id="CHEBI:59789"/>
    </ligand>
</feature>
<feature type="active site" description="Proton acceptor" evidence="6 7">
    <location>
        <position position="331"/>
    </location>
</feature>
<reference evidence="12 13" key="1">
    <citation type="submission" date="2018-08" db="EMBL/GenBank/DDBJ databases">
        <title>Recombination of ecologically and evolutionarily significant loci maintains genetic cohesion in the Pseudomonas syringae species complex.</title>
        <authorList>
            <person name="Dillon M."/>
            <person name="Thakur S."/>
            <person name="Almeida R.N.D."/>
            <person name="Weir B.S."/>
            <person name="Guttman D.S."/>
        </authorList>
    </citation>
    <scope>NUCLEOTIDE SEQUENCE [LARGE SCALE GENOMIC DNA]</scope>
    <source>
        <strain evidence="12 13">NCPPB2445</strain>
    </source>
</reference>
<evidence type="ECO:0000256" key="1">
    <source>
        <dbReference type="ARBA" id="ARBA00022490"/>
    </source>
</evidence>
<keyword evidence="2 6" id="KW-0698">rRNA processing</keyword>
<comment type="subunit">
    <text evidence="6">Monomer.</text>
</comment>
<dbReference type="EC" id="2.1.1.186" evidence="6"/>
<dbReference type="SUPFAM" id="SSF53335">
    <property type="entry name" value="S-adenosyl-L-methionine-dependent methyltransferases"/>
    <property type="match status" value="1"/>
</dbReference>
<dbReference type="Proteomes" id="UP000270661">
    <property type="component" value="Unassembled WGS sequence"/>
</dbReference>
<dbReference type="HAMAP" id="MF_01551">
    <property type="entry name" value="23SrRNA_methyltr_M"/>
    <property type="match status" value="1"/>
</dbReference>
<keyword evidence="5 6" id="KW-0949">S-adenosyl-L-methionine</keyword>
<name>A0A3M3EP79_9PSED</name>
<accession>A0A3M3EP79</accession>
<keyword evidence="3 6" id="KW-0489">Methyltransferase</keyword>
<proteinExistence type="inferred from homology"/>
<evidence type="ECO:0000313" key="13">
    <source>
        <dbReference type="Proteomes" id="UP000270661"/>
    </source>
</evidence>
<evidence type="ECO:0000259" key="10">
    <source>
        <dbReference type="Pfam" id="PF18125"/>
    </source>
</evidence>
<evidence type="ECO:0000256" key="8">
    <source>
        <dbReference type="PIRSR" id="PIRSR028774-2"/>
    </source>
</evidence>
<evidence type="ECO:0000256" key="5">
    <source>
        <dbReference type="ARBA" id="ARBA00022691"/>
    </source>
</evidence>
<feature type="binding site" evidence="6 8">
    <location>
        <position position="214"/>
    </location>
    <ligand>
        <name>S-adenosyl-L-methionine</name>
        <dbReference type="ChEBI" id="CHEBI:59789"/>
    </ligand>
</feature>
<evidence type="ECO:0000256" key="3">
    <source>
        <dbReference type="ARBA" id="ARBA00022603"/>
    </source>
</evidence>
<keyword evidence="4 6" id="KW-0808">Transferase</keyword>
<dbReference type="GO" id="GO:0005737">
    <property type="term" value="C:cytoplasm"/>
    <property type="evidence" value="ECO:0007669"/>
    <property type="project" value="UniProtKB-SubCell"/>
</dbReference>
<dbReference type="InterPro" id="IPR048646">
    <property type="entry name" value="RlmM_THUMP-like"/>
</dbReference>
<sequence>MTNHWTLWAGSGFRSPLSCADFRDRLCYGVSMNTLFMHCRPGFEGEVCSEIAEHAARLNVAGYAKAKPASACAEFVCTEADGAERLMRGQRFADLIFPRQWARGTFIDLPETDRISVILSHMAQFPACGSVWLEVVDTNDGKELSNFCKKFEGPLRKALTGAGKLVDDPHKPRLLLTFKSGREVFLGLAEASNSAMWPMGIPRLKFPREAPSRSTLKLEEAWHHFIPRDEWDERLHSDMTGVDLGAAPGGWTWQLVNRGMLVTAIDNGPMAESLMDTGLVQHLMADGFTFKPKQPVDWMVCDIVEKPARNAAMLEEWIGEGHCREAVVNLKLPMKQRYAEVKRLLERIAEGFKARGIKVEIGCKQLYHDREEVTCHLRRLDSKKPVGTKPGGSKACSR</sequence>
<comment type="function">
    <text evidence="6">Catalyzes the 2'-O-methylation at nucleotide C2498 in 23S rRNA.</text>
</comment>
<dbReference type="InterPro" id="IPR011224">
    <property type="entry name" value="rRNA_MeTrfase_M"/>
</dbReference>
<organism evidence="12 13">
    <name type="scientific">Pseudomonas corrugata</name>
    <dbReference type="NCBI Taxonomy" id="47879"/>
    <lineage>
        <taxon>Bacteria</taxon>
        <taxon>Pseudomonadati</taxon>
        <taxon>Pseudomonadota</taxon>
        <taxon>Gammaproteobacteria</taxon>
        <taxon>Pseudomonadales</taxon>
        <taxon>Pseudomonadaceae</taxon>
        <taxon>Pseudomonas</taxon>
    </lineage>
</organism>
<dbReference type="GO" id="GO:0008757">
    <property type="term" value="F:S-adenosylmethionine-dependent methyltransferase activity"/>
    <property type="evidence" value="ECO:0007669"/>
    <property type="project" value="UniProtKB-UniRule"/>
</dbReference>
<comment type="similarity">
    <text evidence="6">Belongs to the class I-like SAM-binding methyltransferase superfamily. RNA methyltransferase RlmE family. RlmM subfamily.</text>
</comment>
<dbReference type="PANTHER" id="PTHR37524:SF2">
    <property type="entry name" value="RIBOSOMAL RNA METHYLTRANSFERASE FTSJ DOMAIN-CONTAINING PROTEIN"/>
    <property type="match status" value="1"/>
</dbReference>
<feature type="domain" description="Ribosomal RNA methyltransferase FtsJ" evidence="9">
    <location>
        <begin position="212"/>
        <end position="305"/>
    </location>
</feature>
<dbReference type="AlphaFoldDB" id="A0A3M3EP79"/>
<dbReference type="InterPro" id="IPR040739">
    <property type="entry name" value="RlmM_FDX"/>
</dbReference>
<dbReference type="InterPro" id="IPR002877">
    <property type="entry name" value="RNA_MeTrfase_FtsJ_dom"/>
</dbReference>
<comment type="subcellular location">
    <subcellularLocation>
        <location evidence="6">Cytoplasm</location>
    </subcellularLocation>
</comment>
<keyword evidence="13" id="KW-1185">Reference proteome</keyword>
<evidence type="ECO:0000256" key="4">
    <source>
        <dbReference type="ARBA" id="ARBA00022679"/>
    </source>
</evidence>
<dbReference type="Gene3D" id="3.40.50.150">
    <property type="entry name" value="Vaccinia Virus protein VP39"/>
    <property type="match status" value="1"/>
</dbReference>
<keyword evidence="1 6" id="KW-0963">Cytoplasm</keyword>
<evidence type="ECO:0000256" key="7">
    <source>
        <dbReference type="PIRSR" id="PIRSR028774-1"/>
    </source>
</evidence>
<evidence type="ECO:0000259" key="9">
    <source>
        <dbReference type="Pfam" id="PF01728"/>
    </source>
</evidence>
<evidence type="ECO:0000256" key="2">
    <source>
        <dbReference type="ARBA" id="ARBA00022552"/>
    </source>
</evidence>
<comment type="caution">
    <text evidence="12">The sequence shown here is derived from an EMBL/GenBank/DDBJ whole genome shotgun (WGS) entry which is preliminary data.</text>
</comment>
<dbReference type="PANTHER" id="PTHR37524">
    <property type="entry name" value="RIBOSOMAL RNA LARGE SUBUNIT METHYLTRANSFERASE M"/>
    <property type="match status" value="1"/>
</dbReference>
<feature type="binding site" evidence="6 8">
    <location>
        <position position="286"/>
    </location>
    <ligand>
        <name>S-adenosyl-L-methionine</name>
        <dbReference type="ChEBI" id="CHEBI:59789"/>
    </ligand>
</feature>
<protein>
    <recommendedName>
        <fullName evidence="6">Ribosomal RNA large subunit methyltransferase M</fullName>
        <ecNumber evidence="6">2.1.1.186</ecNumber>
    </recommendedName>
    <alternativeName>
        <fullName evidence="6">23S rRNA (cytidine2498-2'-O)-methyltransferase</fullName>
    </alternativeName>
    <alternativeName>
        <fullName evidence="6">23S rRNA 2'-O-ribose methyltransferase RlmM</fullName>
    </alternativeName>
</protein>
<evidence type="ECO:0000256" key="6">
    <source>
        <dbReference type="HAMAP-Rule" id="MF_01551"/>
    </source>
</evidence>
<feature type="domain" description="Ribosomal RNA large subunit methyltransferase M THUMP-like" evidence="11">
    <location>
        <begin position="113"/>
        <end position="188"/>
    </location>
</feature>
<dbReference type="InterPro" id="IPR029063">
    <property type="entry name" value="SAM-dependent_MTases_sf"/>
</dbReference>
<dbReference type="EMBL" id="RBOJ01000058">
    <property type="protein sequence ID" value="RMM51311.1"/>
    <property type="molecule type" value="Genomic_DNA"/>
</dbReference>
<dbReference type="STRING" id="47879.AXG94_24655"/>
<comment type="catalytic activity">
    <reaction evidence="6">
        <text>cytidine(2498) in 23S rRNA + S-adenosyl-L-methionine = 2'-O-methylcytidine(2498) in 23S rRNA + S-adenosyl-L-homocysteine + H(+)</text>
        <dbReference type="Rhea" id="RHEA:42788"/>
        <dbReference type="Rhea" id="RHEA-COMP:10244"/>
        <dbReference type="Rhea" id="RHEA-COMP:10245"/>
        <dbReference type="ChEBI" id="CHEBI:15378"/>
        <dbReference type="ChEBI" id="CHEBI:57856"/>
        <dbReference type="ChEBI" id="CHEBI:59789"/>
        <dbReference type="ChEBI" id="CHEBI:74495"/>
        <dbReference type="ChEBI" id="CHEBI:82748"/>
        <dbReference type="EC" id="2.1.1.186"/>
    </reaction>
</comment>
<dbReference type="NCBIfam" id="NF008734">
    <property type="entry name" value="PRK11760.1"/>
    <property type="match status" value="1"/>
</dbReference>
<feature type="binding site" evidence="6 8">
    <location>
        <position position="266"/>
    </location>
    <ligand>
        <name>S-adenosyl-L-methionine</name>
        <dbReference type="ChEBI" id="CHEBI:59789"/>
    </ligand>
</feature>
<dbReference type="GO" id="GO:0006364">
    <property type="term" value="P:rRNA processing"/>
    <property type="evidence" value="ECO:0007669"/>
    <property type="project" value="UniProtKB-UniRule"/>
</dbReference>
<feature type="domain" description="RlmM ferredoxin-like" evidence="10">
    <location>
        <begin position="32"/>
        <end position="101"/>
    </location>
</feature>
<dbReference type="Pfam" id="PF21239">
    <property type="entry name" value="RLMM_N"/>
    <property type="match status" value="1"/>
</dbReference>
<feature type="binding site" evidence="6 8">
    <location>
        <position position="302"/>
    </location>
    <ligand>
        <name>S-adenosyl-L-methionine</name>
        <dbReference type="ChEBI" id="CHEBI:59789"/>
    </ligand>
</feature>
<dbReference type="Gene3D" id="3.30.2300.20">
    <property type="match status" value="1"/>
</dbReference>
<evidence type="ECO:0000259" key="11">
    <source>
        <dbReference type="Pfam" id="PF21239"/>
    </source>
</evidence>